<dbReference type="SUPFAM" id="SSF55729">
    <property type="entry name" value="Acyl-CoA N-acyltransferases (Nat)"/>
    <property type="match status" value="1"/>
</dbReference>
<dbReference type="Pfam" id="PF13527">
    <property type="entry name" value="Acetyltransf_9"/>
    <property type="match status" value="1"/>
</dbReference>
<feature type="domain" description="N-acetyltransferase" evidence="1">
    <location>
        <begin position="3"/>
        <end position="145"/>
    </location>
</feature>
<dbReference type="Gene3D" id="3.40.630.30">
    <property type="match status" value="2"/>
</dbReference>
<evidence type="ECO:0000313" key="2">
    <source>
        <dbReference type="EMBL" id="CCW35630.1"/>
    </source>
</evidence>
<dbReference type="KEGG" id="ccz:CCALI_01818"/>
<dbReference type="eggNOG" id="COG4552">
    <property type="taxonomic scope" value="Bacteria"/>
</dbReference>
<dbReference type="OrthoDB" id="9804948at2"/>
<name>S0EYR5_CHTCT</name>
<dbReference type="AlphaFoldDB" id="S0EYR5"/>
<dbReference type="GO" id="GO:0034069">
    <property type="term" value="F:aminoglycoside N-acetyltransferase activity"/>
    <property type="evidence" value="ECO:0007669"/>
    <property type="project" value="TreeGrafter"/>
</dbReference>
<organism evidence="2 3">
    <name type="scientific">Chthonomonas calidirosea (strain DSM 23976 / ICMP 18418 / T49)</name>
    <dbReference type="NCBI Taxonomy" id="1303518"/>
    <lineage>
        <taxon>Bacteria</taxon>
        <taxon>Bacillati</taxon>
        <taxon>Armatimonadota</taxon>
        <taxon>Chthonomonadia</taxon>
        <taxon>Chthonomonadales</taxon>
        <taxon>Chthonomonadaceae</taxon>
        <taxon>Chthonomonas</taxon>
    </lineage>
</organism>
<dbReference type="PANTHER" id="PTHR37817:SF1">
    <property type="entry name" value="N-ACETYLTRANSFERASE EIS"/>
    <property type="match status" value="1"/>
</dbReference>
<dbReference type="PROSITE" id="PS51186">
    <property type="entry name" value="GNAT"/>
    <property type="match status" value="1"/>
</dbReference>
<dbReference type="PANTHER" id="PTHR37817">
    <property type="entry name" value="N-ACETYLTRANSFERASE EIS"/>
    <property type="match status" value="1"/>
</dbReference>
<accession>S0EYR5</accession>
<dbReference type="InterPro" id="IPR000182">
    <property type="entry name" value="GNAT_dom"/>
</dbReference>
<evidence type="ECO:0000313" key="3">
    <source>
        <dbReference type="Proteomes" id="UP000014227"/>
    </source>
</evidence>
<dbReference type="InParanoid" id="S0EYR5"/>
<dbReference type="STRING" id="454171.CP488_02274"/>
<keyword evidence="3" id="KW-1185">Reference proteome</keyword>
<dbReference type="HOGENOM" id="CLU_688296_0_0_0"/>
<dbReference type="RefSeq" id="WP_016483157.1">
    <property type="nucleotide sequence ID" value="NC_021487.1"/>
</dbReference>
<dbReference type="CDD" id="cd04301">
    <property type="entry name" value="NAT_SF"/>
    <property type="match status" value="1"/>
</dbReference>
<dbReference type="InterPro" id="IPR016181">
    <property type="entry name" value="Acyl_CoA_acyltransferase"/>
</dbReference>
<reference evidence="3" key="1">
    <citation type="submission" date="2013-03" db="EMBL/GenBank/DDBJ databases">
        <title>Genome sequence of Chthonomonas calidirosea, the first sequenced genome from the Armatimonadetes phylum (formally candidate division OP10).</title>
        <authorList>
            <person name="Lee K.C.Y."/>
            <person name="Morgan X.C."/>
            <person name="Dunfield P.F."/>
            <person name="Tamas I."/>
            <person name="Houghton K.M."/>
            <person name="Vyssotski M."/>
            <person name="Ryan J.L.J."/>
            <person name="Lagutin K."/>
            <person name="McDonald I.R."/>
            <person name="Stott M.B."/>
        </authorList>
    </citation>
    <scope>NUCLEOTIDE SEQUENCE [LARGE SCALE GENOMIC DNA]</scope>
    <source>
        <strain evidence="3">DSM 23976 / ICMP 18418 / T49</strain>
    </source>
</reference>
<protein>
    <submittedName>
        <fullName evidence="2">Predicted acetyltransferase involved in intracellular survival and related acetyltransferases</fullName>
    </submittedName>
</protein>
<proteinExistence type="predicted"/>
<dbReference type="Proteomes" id="UP000014227">
    <property type="component" value="Chromosome I"/>
</dbReference>
<dbReference type="InterPro" id="IPR051554">
    <property type="entry name" value="Acetyltransferase_Eis"/>
</dbReference>
<keyword evidence="2" id="KW-0808">Transferase</keyword>
<dbReference type="GO" id="GO:0030649">
    <property type="term" value="P:aminoglycoside antibiotic catabolic process"/>
    <property type="evidence" value="ECO:0007669"/>
    <property type="project" value="TreeGrafter"/>
</dbReference>
<dbReference type="EMBL" id="HF951689">
    <property type="protein sequence ID" value="CCW35630.1"/>
    <property type="molecule type" value="Genomic_DNA"/>
</dbReference>
<dbReference type="PATRIC" id="fig|1303518.3.peg.1877"/>
<gene>
    <name evidence="2" type="ORF">CCALI_01818</name>
</gene>
<evidence type="ECO:0000259" key="1">
    <source>
        <dbReference type="PROSITE" id="PS51186"/>
    </source>
</evidence>
<sequence>MGFEVRAVRPEEREACLDLWCRVWSENGRGFFHRYLYADETWLPHYTQVGVLDGKIVSAVQIVRRKVACGEIWLTMGGLANVATLPEYRGQGYNTACLKRALAIMEAEGMDFSALSTGIPGYYERIGYTVFPLPEVEGAVRQPLPSGSADIGVRAARADDLPIIRAIYASYNRYRPLTLERTQSYWSYWIGLSEERDPKEVLVGLDREGHVIAYLCYSTFEREGQRYGEVREIGLADMASAQAEQALFNLLATLCWQEEIGFLRAHIALDPEVCSALERILEKPIPGYHRSGMLRLLHRTELFQKLLPRFEQRWIEQGCPAGRVSFETPYGPISLEGAGEALILRRMEEGEGVLPQVHFFQLLFGTVRPHHVTEDGAQRRFLEALFPRGKAPVFYRADGF</sequence>